<dbReference type="Gramene" id="TraesCAD_scaffold_071913_01G000100.1">
    <property type="protein sequence ID" value="TraesCAD_scaffold_071913_01G000100.1"/>
    <property type="gene ID" value="TraesCAD_scaffold_071913_01G000100"/>
</dbReference>
<dbReference type="Proteomes" id="UP000019116">
    <property type="component" value="Chromosome 7A"/>
</dbReference>
<reference evidence="1" key="2">
    <citation type="submission" date="2018-10" db="UniProtKB">
        <authorList>
            <consortium name="EnsemblPlants"/>
        </authorList>
    </citation>
    <scope>IDENTIFICATION</scope>
</reference>
<dbReference type="Gramene" id="TraesCS7A03G1013500.1">
    <property type="protein sequence ID" value="TraesCS7A03G1013500.1.CDS"/>
    <property type="gene ID" value="TraesCS7A03G1013500"/>
</dbReference>
<dbReference type="Gramene" id="TraesCS7A02G418300.1">
    <property type="protein sequence ID" value="TraesCS7A02G418300.1"/>
    <property type="gene ID" value="TraesCS7A02G418300"/>
</dbReference>
<evidence type="ECO:0000313" key="2">
    <source>
        <dbReference type="Proteomes" id="UP000019116"/>
    </source>
</evidence>
<reference evidence="1" key="1">
    <citation type="submission" date="2018-08" db="EMBL/GenBank/DDBJ databases">
        <authorList>
            <person name="Rossello M."/>
        </authorList>
    </citation>
    <scope>NUCLEOTIDE SEQUENCE [LARGE SCALE GENOMIC DNA]</scope>
    <source>
        <strain evidence="1">cv. Chinese Spring</strain>
    </source>
</reference>
<evidence type="ECO:0000313" key="1">
    <source>
        <dbReference type="EnsemblPlants" id="TraesCS7A02G418300.1"/>
    </source>
</evidence>
<name>A0A3B6RNY9_WHEAT</name>
<keyword evidence="2" id="KW-1185">Reference proteome</keyword>
<proteinExistence type="predicted"/>
<accession>A0A3B6RNY9</accession>
<sequence>MFCCFFYRKAAPVTVVSRLADVDAALEGLQITEMNQHNQVRFQLDERAPLQEAAMIGERTRPGRLGFILVNPELLECKTKTKGALEREFKNMLAEALQRIDQEMLEVDASTSVLKVRVLKTDAEVDLLGPHGPPLDERNAGVQHVIYPNPPFPENPSFERGPGQRFPYQSAYGTQKQTDAAARDRLAQRSLWRAKLEILENRQSILKDKRSETMSKLTAVFDRIMAEPSHLGAGYEDRAYPPLV</sequence>
<protein>
    <submittedName>
        <fullName evidence="1">Uncharacterized protein</fullName>
    </submittedName>
</protein>
<dbReference type="OrthoDB" id="675750at2759"/>
<dbReference type="Gramene" id="TraesCLE_scaffold_191322_01G000100.1">
    <property type="protein sequence ID" value="TraesCLE_scaffold_191322_01G000100.1"/>
    <property type="gene ID" value="TraesCLE_scaffold_191322_01G000100"/>
</dbReference>
<dbReference type="AlphaFoldDB" id="A0A3B6RNY9"/>
<dbReference type="SMR" id="A0A3B6RNY9"/>
<organism evidence="1">
    <name type="scientific">Triticum aestivum</name>
    <name type="common">Wheat</name>
    <dbReference type="NCBI Taxonomy" id="4565"/>
    <lineage>
        <taxon>Eukaryota</taxon>
        <taxon>Viridiplantae</taxon>
        <taxon>Streptophyta</taxon>
        <taxon>Embryophyta</taxon>
        <taxon>Tracheophyta</taxon>
        <taxon>Spermatophyta</taxon>
        <taxon>Magnoliopsida</taxon>
        <taxon>Liliopsida</taxon>
        <taxon>Poales</taxon>
        <taxon>Poaceae</taxon>
        <taxon>BOP clade</taxon>
        <taxon>Pooideae</taxon>
        <taxon>Triticodae</taxon>
        <taxon>Triticeae</taxon>
        <taxon>Triticinae</taxon>
        <taxon>Triticum</taxon>
    </lineage>
</organism>
<dbReference type="Gramene" id="TraesROB_scaffold_064683_01G000100.1">
    <property type="protein sequence ID" value="TraesROB_scaffold_064683_01G000100.1"/>
    <property type="gene ID" value="TraesROB_scaffold_064683_01G000100"/>
</dbReference>
<dbReference type="EnsemblPlants" id="TraesCS7A02G418300.1">
    <property type="protein sequence ID" value="TraesCS7A02G418300.1"/>
    <property type="gene ID" value="TraesCS7A02G418300"/>
</dbReference>
<dbReference type="PaxDb" id="4565-Traes_7AL_AC1CA5D2B.1"/>
<dbReference type="Gramene" id="TraesWEE_scaffold_064231_01G000100.1">
    <property type="protein sequence ID" value="TraesWEE_scaffold_064231_01G000100.1"/>
    <property type="gene ID" value="TraesWEE_scaffold_064231_01G000100"/>
</dbReference>